<gene>
    <name evidence="2" type="ORF">E1269_02570</name>
</gene>
<feature type="region of interest" description="Disordered" evidence="1">
    <location>
        <begin position="71"/>
        <end position="91"/>
    </location>
</feature>
<protein>
    <submittedName>
        <fullName evidence="2">Uncharacterized protein</fullName>
    </submittedName>
</protein>
<sequence length="91" mass="9773">MSTTPLASILAADEDVCVLRPARCTAPHQITEVATVDHRHFTIVRPKHVKSFTHAVGFGLGDAAAPPRFAGRALEETSDRARSDGGVRLLK</sequence>
<comment type="caution">
    <text evidence="2">The sequence shown here is derived from an EMBL/GenBank/DDBJ whole genome shotgun (WGS) entry which is preliminary data.</text>
</comment>
<dbReference type="AlphaFoldDB" id="A0A4R5DLN0"/>
<dbReference type="EMBL" id="SMKZ01000002">
    <property type="protein sequence ID" value="TDE15009.1"/>
    <property type="molecule type" value="Genomic_DNA"/>
</dbReference>
<feature type="compositionally biased region" description="Basic and acidic residues" evidence="1">
    <location>
        <begin position="73"/>
        <end position="85"/>
    </location>
</feature>
<dbReference type="InParanoid" id="A0A4R5DLN0"/>
<evidence type="ECO:0000313" key="3">
    <source>
        <dbReference type="Proteomes" id="UP000294739"/>
    </source>
</evidence>
<accession>A0A4R5DLN0</accession>
<dbReference type="OrthoDB" id="32665at2"/>
<evidence type="ECO:0000256" key="1">
    <source>
        <dbReference type="SAM" id="MobiDB-lite"/>
    </source>
</evidence>
<dbReference type="Proteomes" id="UP000294739">
    <property type="component" value="Unassembled WGS sequence"/>
</dbReference>
<keyword evidence="3" id="KW-1185">Reference proteome</keyword>
<proteinExistence type="predicted"/>
<organism evidence="2 3">
    <name type="scientific">Jiangella asiatica</name>
    <dbReference type="NCBI Taxonomy" id="2530372"/>
    <lineage>
        <taxon>Bacteria</taxon>
        <taxon>Bacillati</taxon>
        <taxon>Actinomycetota</taxon>
        <taxon>Actinomycetes</taxon>
        <taxon>Jiangellales</taxon>
        <taxon>Jiangellaceae</taxon>
        <taxon>Jiangella</taxon>
    </lineage>
</organism>
<name>A0A4R5DLN0_9ACTN</name>
<dbReference type="RefSeq" id="WP_131890751.1">
    <property type="nucleotide sequence ID" value="NZ_SMKZ01000002.1"/>
</dbReference>
<reference evidence="2 3" key="1">
    <citation type="submission" date="2019-03" db="EMBL/GenBank/DDBJ databases">
        <title>Draft genome sequences of novel Actinobacteria.</title>
        <authorList>
            <person name="Sahin N."/>
            <person name="Ay H."/>
            <person name="Saygin H."/>
        </authorList>
    </citation>
    <scope>NUCLEOTIDE SEQUENCE [LARGE SCALE GENOMIC DNA]</scope>
    <source>
        <strain evidence="2 3">5K138</strain>
    </source>
</reference>
<evidence type="ECO:0000313" key="2">
    <source>
        <dbReference type="EMBL" id="TDE15009.1"/>
    </source>
</evidence>